<protein>
    <submittedName>
        <fullName evidence="2">Uncharacterized protein</fullName>
    </submittedName>
</protein>
<dbReference type="EMBL" id="VJZD01000388">
    <property type="protein sequence ID" value="MPY37925.1"/>
    <property type="molecule type" value="Genomic_DNA"/>
</dbReference>
<dbReference type="Proteomes" id="UP000325849">
    <property type="component" value="Unassembled WGS sequence"/>
</dbReference>
<proteinExistence type="predicted"/>
<feature type="compositionally biased region" description="Basic and acidic residues" evidence="1">
    <location>
        <begin position="13"/>
        <end position="25"/>
    </location>
</feature>
<dbReference type="AlphaFoldDB" id="A0A5N8VVH4"/>
<feature type="region of interest" description="Disordered" evidence="1">
    <location>
        <begin position="120"/>
        <end position="246"/>
    </location>
</feature>
<accession>A0A5N8VVH4</accession>
<feature type="compositionally biased region" description="Low complexity" evidence="1">
    <location>
        <begin position="151"/>
        <end position="171"/>
    </location>
</feature>
<feature type="non-terminal residue" evidence="2">
    <location>
        <position position="1"/>
    </location>
</feature>
<reference evidence="2 3" key="1">
    <citation type="submission" date="2019-07" db="EMBL/GenBank/DDBJ databases">
        <title>New species of Amycolatopsis and Streptomyces.</title>
        <authorList>
            <person name="Duangmal K."/>
            <person name="Teo W.F.A."/>
            <person name="Lipun K."/>
        </authorList>
    </citation>
    <scope>NUCLEOTIDE SEQUENCE [LARGE SCALE GENOMIC DNA]</scope>
    <source>
        <strain evidence="2 3">NBRC 109810</strain>
    </source>
</reference>
<gene>
    <name evidence="2" type="ORF">FNH09_43975</name>
</gene>
<feature type="compositionally biased region" description="Basic and acidic residues" evidence="1">
    <location>
        <begin position="203"/>
        <end position="240"/>
    </location>
</feature>
<comment type="caution">
    <text evidence="2">The sequence shown here is derived from an EMBL/GenBank/DDBJ whole genome shotgun (WGS) entry which is preliminary data.</text>
</comment>
<name>A0A5N8VVH4_9ACTN</name>
<feature type="compositionally biased region" description="Low complexity" evidence="1">
    <location>
        <begin position="181"/>
        <end position="202"/>
    </location>
</feature>
<keyword evidence="3" id="KW-1185">Reference proteome</keyword>
<evidence type="ECO:0000313" key="3">
    <source>
        <dbReference type="Proteomes" id="UP000325849"/>
    </source>
</evidence>
<evidence type="ECO:0000313" key="2">
    <source>
        <dbReference type="EMBL" id="MPY37925.1"/>
    </source>
</evidence>
<organism evidence="2 3">
    <name type="scientific">Streptomyces adustus</name>
    <dbReference type="NCBI Taxonomy" id="1609272"/>
    <lineage>
        <taxon>Bacteria</taxon>
        <taxon>Bacillati</taxon>
        <taxon>Actinomycetota</taxon>
        <taxon>Actinomycetes</taxon>
        <taxon>Kitasatosporales</taxon>
        <taxon>Streptomycetaceae</taxon>
        <taxon>Streptomyces</taxon>
    </lineage>
</organism>
<sequence length="246" mass="26863">GGAGPRRPGGPPDRYRNDDGQIVDRRTGQVLHDQHTDRTLLSTRAHNRLVRLRGYRILHRGGRAAYGATAGLPAGVRRARTGGSRYSQDARQQVQVWGNTVREDAQAWGDTGRHVARVLRENTDDRGGPGPFASRRLPARPAPTPRPTGSPTPTGRTAPASPASDTPASPARNRTPQPQQRADPAPSRTRPASPAGTGASSTARDEARARMRDLMRQHGVEGEPQRQADRLREMRQRWQTEDGEDG</sequence>
<feature type="region of interest" description="Disordered" evidence="1">
    <location>
        <begin position="1"/>
        <end position="25"/>
    </location>
</feature>
<evidence type="ECO:0000256" key="1">
    <source>
        <dbReference type="SAM" id="MobiDB-lite"/>
    </source>
</evidence>
<feature type="compositionally biased region" description="Pro residues" evidence="1">
    <location>
        <begin position="140"/>
        <end position="150"/>
    </location>
</feature>